<protein>
    <submittedName>
        <fullName evidence="4">TPR repeat-containing protein</fullName>
    </submittedName>
</protein>
<evidence type="ECO:0000256" key="2">
    <source>
        <dbReference type="ARBA" id="ARBA00022803"/>
    </source>
</evidence>
<evidence type="ECO:0000256" key="1">
    <source>
        <dbReference type="ARBA" id="ARBA00022737"/>
    </source>
</evidence>
<dbReference type="InterPro" id="IPR051012">
    <property type="entry name" value="CellSynth/LPSAsmb/PSIAsmb"/>
</dbReference>
<dbReference type="PROSITE" id="PS50005">
    <property type="entry name" value="TPR"/>
    <property type="match status" value="1"/>
</dbReference>
<dbReference type="PANTHER" id="PTHR45586:SF1">
    <property type="entry name" value="LIPOPOLYSACCHARIDE ASSEMBLY PROTEIN B"/>
    <property type="match status" value="1"/>
</dbReference>
<dbReference type="Pfam" id="PF13432">
    <property type="entry name" value="TPR_16"/>
    <property type="match status" value="2"/>
</dbReference>
<dbReference type="PANTHER" id="PTHR45586">
    <property type="entry name" value="TPR REPEAT-CONTAINING PROTEIN PA4667"/>
    <property type="match status" value="1"/>
</dbReference>
<dbReference type="SMART" id="SM00028">
    <property type="entry name" value="TPR"/>
    <property type="match status" value="6"/>
</dbReference>
<reference evidence="5 7" key="2">
    <citation type="submission" date="2018-08" db="EMBL/GenBank/DDBJ databases">
        <title>Recombination of ecologically and evolutionarily significant loci maintains genetic cohesion in the Pseudomonas syringae species complex.</title>
        <authorList>
            <person name="Dillon M."/>
            <person name="Thakur S."/>
            <person name="Almeida R.N.D."/>
            <person name="Weir B.S."/>
            <person name="Guttman D.S."/>
        </authorList>
    </citation>
    <scope>NUCLEOTIDE SEQUENCE [LARGE SCALE GENOMIC DNA]</scope>
    <source>
        <strain evidence="5 7">ICMP 15203</strain>
    </source>
</reference>
<gene>
    <name evidence="4" type="ORF">ALO81_04592</name>
    <name evidence="5" type="ORF">ALQ51_05330</name>
</gene>
<dbReference type="EMBL" id="LJPX01000065">
    <property type="protein sequence ID" value="KPW80540.1"/>
    <property type="molecule type" value="Genomic_DNA"/>
</dbReference>
<dbReference type="Gene3D" id="1.25.40.10">
    <property type="entry name" value="Tetratricopeptide repeat domain"/>
    <property type="match status" value="2"/>
</dbReference>
<dbReference type="InterPro" id="IPR011990">
    <property type="entry name" value="TPR-like_helical_dom_sf"/>
</dbReference>
<organism evidence="4 6">
    <name type="scientific">Pseudomonas cannabina</name>
    <dbReference type="NCBI Taxonomy" id="86840"/>
    <lineage>
        <taxon>Bacteria</taxon>
        <taxon>Pseudomonadati</taxon>
        <taxon>Pseudomonadota</taxon>
        <taxon>Gammaproteobacteria</taxon>
        <taxon>Pseudomonadales</taxon>
        <taxon>Pseudomonadaceae</taxon>
        <taxon>Pseudomonas</taxon>
    </lineage>
</organism>
<sequence>MIVPLQSRVIGSVSKPTTQQTSALHQFFRRLWVLPTALCHDALTAGKPPFLYMNRSSALFLALAFLGGCQSMAPATSQPVTAQKDAPPAPEAKPQVYGSFTQETLVSLLSAELAGQRNRFDIALDNYVTQAIKTQDPGVSERAYRIAEYMGADQSALQTALIWAKNDPKNLEAQRAAAIQLARAGRYDDSLVYMERVLQGQGDTHFDFLALSAAETDPDTRNGLLKSFDRLLGKYPNNGQLIFGKALLLQQNGDAEQSLKLLEDNPPKEGEVAPILLHARLLQSMNRGKEAVPLLEKSIKKYPDDKRLRLTYARMLVEQNRMEDAKVQFAALLQQYPDDDELRFSLALVCLEAKAWDEAAGYLEELIARGAHVDSAHLNLGRIHEERDDPQSALNEYAQVGPGPDFLAAQLRQADILVSNGNGAEAAKRLAEARAEEPDYAIQLYLIEAETLTSNDQLDRGWQVLSQALKQYPDDVNLLYTRAMLAEKRNDLTQMEKDLRTIIKREPENAMALNALGYTLSDRTTRYAEARELIEKAHKINPDDPAVLDSLGWVNYRMGNLDAAERYLRQALERFPDHEVAAHLGEVLWAKGEQREARKVWAKALEQQPDSPILRSTLQRLTGSENL</sequence>
<comment type="caution">
    <text evidence="4">The sequence shown here is derived from an EMBL/GenBank/DDBJ whole genome shotgun (WGS) entry which is preliminary data.</text>
</comment>
<name>A0A0P9N9X6_PSECA</name>
<dbReference type="PATRIC" id="fig|86840.3.peg.1941"/>
<evidence type="ECO:0000313" key="7">
    <source>
        <dbReference type="Proteomes" id="UP000270524"/>
    </source>
</evidence>
<evidence type="ECO:0000313" key="4">
    <source>
        <dbReference type="EMBL" id="KPW80540.1"/>
    </source>
</evidence>
<proteinExistence type="predicted"/>
<dbReference type="EMBL" id="RBPJ01000149">
    <property type="protein sequence ID" value="RMN95813.1"/>
    <property type="molecule type" value="Genomic_DNA"/>
</dbReference>
<keyword evidence="1" id="KW-0677">Repeat</keyword>
<keyword evidence="2 3" id="KW-0802">TPR repeat</keyword>
<feature type="repeat" description="TPR" evidence="3">
    <location>
        <begin position="545"/>
        <end position="578"/>
    </location>
</feature>
<dbReference type="Proteomes" id="UP000270524">
    <property type="component" value="Unassembled WGS sequence"/>
</dbReference>
<dbReference type="Proteomes" id="UP000050564">
    <property type="component" value="Unassembled WGS sequence"/>
</dbReference>
<reference evidence="4 6" key="1">
    <citation type="submission" date="2015-09" db="EMBL/GenBank/DDBJ databases">
        <title>Genome announcement of multiple Pseudomonas syringae strains.</title>
        <authorList>
            <person name="Thakur S."/>
            <person name="Wang P.W."/>
            <person name="Gong Y."/>
            <person name="Weir B.S."/>
            <person name="Guttman D.S."/>
        </authorList>
    </citation>
    <scope>NUCLEOTIDE SEQUENCE [LARGE SCALE GENOMIC DNA]</scope>
    <source>
        <strain evidence="4 6">ICMP2823</strain>
    </source>
</reference>
<accession>A0A0P9N9X6</accession>
<dbReference type="InterPro" id="IPR019734">
    <property type="entry name" value="TPR_rpt"/>
</dbReference>
<dbReference type="SUPFAM" id="SSF48452">
    <property type="entry name" value="TPR-like"/>
    <property type="match status" value="3"/>
</dbReference>
<evidence type="ECO:0000256" key="3">
    <source>
        <dbReference type="PROSITE-ProRule" id="PRU00339"/>
    </source>
</evidence>
<evidence type="ECO:0000313" key="5">
    <source>
        <dbReference type="EMBL" id="RMN95813.1"/>
    </source>
</evidence>
<evidence type="ECO:0000313" key="6">
    <source>
        <dbReference type="Proteomes" id="UP000050564"/>
    </source>
</evidence>
<dbReference type="Pfam" id="PF13424">
    <property type="entry name" value="TPR_12"/>
    <property type="match status" value="1"/>
</dbReference>
<dbReference type="Pfam" id="PF14559">
    <property type="entry name" value="TPR_19"/>
    <property type="match status" value="1"/>
</dbReference>
<dbReference type="AlphaFoldDB" id="A0A0P9N9X6"/>